<evidence type="ECO:0000313" key="2">
    <source>
        <dbReference type="EMBL" id="CAJ0943105.1"/>
    </source>
</evidence>
<evidence type="ECO:0000256" key="1">
    <source>
        <dbReference type="SAM" id="MobiDB-lite"/>
    </source>
</evidence>
<proteinExistence type="predicted"/>
<sequence length="144" mass="16044">MWSLHFSHRHPYTTERSCGSPNSPTSVTIRSSVKMSSRKEIKKNLSTKTESSTLIADSQVSTPKHGSNTEVFKPTPIALEKREKPKHNVEPLPVKVATKQKAQERTIVAEVKPMSSALTCSKGETSPGIVSNTLLMFYYKHFTN</sequence>
<feature type="compositionally biased region" description="Polar residues" evidence="1">
    <location>
        <begin position="14"/>
        <end position="35"/>
    </location>
</feature>
<evidence type="ECO:0000313" key="3">
    <source>
        <dbReference type="Proteomes" id="UP001176940"/>
    </source>
</evidence>
<accession>A0ABN9LKP0</accession>
<comment type="caution">
    <text evidence="2">The sequence shown here is derived from an EMBL/GenBank/DDBJ whole genome shotgun (WGS) entry which is preliminary data.</text>
</comment>
<protein>
    <submittedName>
        <fullName evidence="2">Uncharacterized protein</fullName>
    </submittedName>
</protein>
<feature type="compositionally biased region" description="Polar residues" evidence="1">
    <location>
        <begin position="44"/>
        <end position="70"/>
    </location>
</feature>
<keyword evidence="3" id="KW-1185">Reference proteome</keyword>
<feature type="compositionally biased region" description="Basic residues" evidence="1">
    <location>
        <begin position="1"/>
        <end position="11"/>
    </location>
</feature>
<reference evidence="2" key="1">
    <citation type="submission" date="2023-07" db="EMBL/GenBank/DDBJ databases">
        <authorList>
            <person name="Stuckert A."/>
        </authorList>
    </citation>
    <scope>NUCLEOTIDE SEQUENCE</scope>
</reference>
<gene>
    <name evidence="2" type="ORF">RIMI_LOCUS9828421</name>
</gene>
<dbReference type="Proteomes" id="UP001176940">
    <property type="component" value="Unassembled WGS sequence"/>
</dbReference>
<name>A0ABN9LKP0_9NEOB</name>
<feature type="region of interest" description="Disordered" evidence="1">
    <location>
        <begin position="1"/>
        <end position="76"/>
    </location>
</feature>
<organism evidence="2 3">
    <name type="scientific">Ranitomeya imitator</name>
    <name type="common">mimic poison frog</name>
    <dbReference type="NCBI Taxonomy" id="111125"/>
    <lineage>
        <taxon>Eukaryota</taxon>
        <taxon>Metazoa</taxon>
        <taxon>Chordata</taxon>
        <taxon>Craniata</taxon>
        <taxon>Vertebrata</taxon>
        <taxon>Euteleostomi</taxon>
        <taxon>Amphibia</taxon>
        <taxon>Batrachia</taxon>
        <taxon>Anura</taxon>
        <taxon>Neobatrachia</taxon>
        <taxon>Hyloidea</taxon>
        <taxon>Dendrobatidae</taxon>
        <taxon>Dendrobatinae</taxon>
        <taxon>Ranitomeya</taxon>
    </lineage>
</organism>
<dbReference type="EMBL" id="CAUEEQ010020716">
    <property type="protein sequence ID" value="CAJ0943105.1"/>
    <property type="molecule type" value="Genomic_DNA"/>
</dbReference>